<organism evidence="1 2">
    <name type="scientific">Coniosporium uncinatum</name>
    <dbReference type="NCBI Taxonomy" id="93489"/>
    <lineage>
        <taxon>Eukaryota</taxon>
        <taxon>Fungi</taxon>
        <taxon>Dikarya</taxon>
        <taxon>Ascomycota</taxon>
        <taxon>Pezizomycotina</taxon>
        <taxon>Dothideomycetes</taxon>
        <taxon>Dothideomycetes incertae sedis</taxon>
        <taxon>Coniosporium</taxon>
    </lineage>
</organism>
<protein>
    <submittedName>
        <fullName evidence="1">Uncharacterized protein</fullName>
    </submittedName>
</protein>
<accession>A0ACC3D0F2</accession>
<evidence type="ECO:0000313" key="1">
    <source>
        <dbReference type="EMBL" id="KAK3059980.1"/>
    </source>
</evidence>
<gene>
    <name evidence="1" type="ORF">LTS18_009611</name>
</gene>
<evidence type="ECO:0000313" key="2">
    <source>
        <dbReference type="Proteomes" id="UP001186974"/>
    </source>
</evidence>
<sequence length="563" mass="60579">MATRSVIDLTGEGDQSPQTRSKKRKRKLGGPQTPTKASNAAKITTRFNNDTRAPDTASESPIVMISSDEESDNIRGTGQSENRDASSNDLSVSGMKVINPAVTQHASNQSPSKVADGIFVLQTVSGVDLGSVSAGGRNQITSLWRDRSIAKQNTPPTLNSLFSKTGLSGEDQAKVLKAFRKLYKRGNLIDPSTTSSFMCIISESYLNKRLQGSRSSITSTPSSTNLGHVDLTEDVTESSAAQSNATLNGTFSKYSGNHLAFMHQEPDHIATAQAVQPQPAPSSKDVEPASYSHKAHEPNRQEPNRQEPSNNTHSSALPNRTTLRHSSKPLANDWSMEDSNKSDTMGKAQGKARQPNKRFQENRTSHSTDKSGKDSSRSVPLLAKKSASNLKLARKQGSTLSPRVSANRVVSPVEQAQHGGSERDGKMSKSSKEDAPHESGTDHVAATSGADVRVQEDAAPRTFKQTRDGLEVPETEGIQDNAMMQKFELEAGKMGPHKATLNTSGIIDNSGSHVSSAVMRNGRQNGYAGFPAGGSPATKTKSEVQLLLPVVESLWRKYKAELH</sequence>
<feature type="non-terminal residue" evidence="1">
    <location>
        <position position="563"/>
    </location>
</feature>
<keyword evidence="2" id="KW-1185">Reference proteome</keyword>
<proteinExistence type="predicted"/>
<dbReference type="Proteomes" id="UP001186974">
    <property type="component" value="Unassembled WGS sequence"/>
</dbReference>
<reference evidence="1" key="1">
    <citation type="submission" date="2024-09" db="EMBL/GenBank/DDBJ databases">
        <title>Black Yeasts Isolated from many extreme environments.</title>
        <authorList>
            <person name="Coleine C."/>
            <person name="Stajich J.E."/>
            <person name="Selbmann L."/>
        </authorList>
    </citation>
    <scope>NUCLEOTIDE SEQUENCE</scope>
    <source>
        <strain evidence="1">CCFEE 5737</strain>
    </source>
</reference>
<comment type="caution">
    <text evidence="1">The sequence shown here is derived from an EMBL/GenBank/DDBJ whole genome shotgun (WGS) entry which is preliminary data.</text>
</comment>
<name>A0ACC3D0F2_9PEZI</name>
<dbReference type="EMBL" id="JAWDJW010008951">
    <property type="protein sequence ID" value="KAK3059980.1"/>
    <property type="molecule type" value="Genomic_DNA"/>
</dbReference>